<evidence type="ECO:0000313" key="5">
    <source>
        <dbReference type="EMBL" id="TDR35916.1"/>
    </source>
</evidence>
<sequence length="309" mass="33086">MRGFVAIGEAMVELSSRVGADGESWRMAVAGDTLNTAWYARALLDGDWTVSYFTALGTDRYSRRIRDFITASGIETGLIRTVPDRRPGLYMIHQQDGDRHFTYWRDMSAARLLADDTDALRRAVLGADIVYFSGITLAILQADRRAALIAEVAAARAAGARVAFDPNIRPALWSGGDGLKASLAAAAAVSDVVLPTFGDELPLFGDKDLLATARRYCAYGAREVVVKNGAEATLVLHHGGQFESLPPRVGEVVDATGAGDSFNGAYLARRAMGDPPEAAVRMAHRVAGICIRHPGALVPPHTLAPEQVP</sequence>
<dbReference type="InterPro" id="IPR011611">
    <property type="entry name" value="PfkB_dom"/>
</dbReference>
<protein>
    <submittedName>
        <fullName evidence="4">2-dehydro-3-deoxygluconokinase</fullName>
    </submittedName>
    <submittedName>
        <fullName evidence="5">2-keto-3-deoxygluconate kinase</fullName>
    </submittedName>
</protein>
<dbReference type="RefSeq" id="WP_035026958.1">
    <property type="nucleotide sequence ID" value="NZ_KK073888.1"/>
</dbReference>
<evidence type="ECO:0000313" key="7">
    <source>
        <dbReference type="Proteomes" id="UP000294958"/>
    </source>
</evidence>
<evidence type="ECO:0000259" key="3">
    <source>
        <dbReference type="Pfam" id="PF00294"/>
    </source>
</evidence>
<dbReference type="eggNOG" id="COG0524">
    <property type="taxonomic scope" value="Bacteria"/>
</dbReference>
<reference evidence="4 6" key="1">
    <citation type="submission" date="2014-02" db="EMBL/GenBank/DDBJ databases">
        <title>Aquamicrobium defluvii Genome sequencing.</title>
        <authorList>
            <person name="Wang X."/>
        </authorList>
    </citation>
    <scope>NUCLEOTIDE SEQUENCE [LARGE SCALE GENOMIC DNA]</scope>
    <source>
        <strain evidence="4 6">W13Z1</strain>
    </source>
</reference>
<proteinExistence type="predicted"/>
<dbReference type="GO" id="GO:0005829">
    <property type="term" value="C:cytosol"/>
    <property type="evidence" value="ECO:0007669"/>
    <property type="project" value="TreeGrafter"/>
</dbReference>
<dbReference type="AlphaFoldDB" id="A0A011T5B6"/>
<keyword evidence="7" id="KW-1185">Reference proteome</keyword>
<comment type="caution">
    <text evidence="4">The sequence shown here is derived from an EMBL/GenBank/DDBJ whole genome shotgun (WGS) entry which is preliminary data.</text>
</comment>
<dbReference type="Proteomes" id="UP000294958">
    <property type="component" value="Unassembled WGS sequence"/>
</dbReference>
<dbReference type="EMBL" id="SNZF01000007">
    <property type="protein sequence ID" value="TDR35916.1"/>
    <property type="molecule type" value="Genomic_DNA"/>
</dbReference>
<dbReference type="GO" id="GO:0016301">
    <property type="term" value="F:kinase activity"/>
    <property type="evidence" value="ECO:0007669"/>
    <property type="project" value="UniProtKB-KW"/>
</dbReference>
<organism evidence="4 6">
    <name type="scientific">Aquamicrobium defluvii</name>
    <dbReference type="NCBI Taxonomy" id="69279"/>
    <lineage>
        <taxon>Bacteria</taxon>
        <taxon>Pseudomonadati</taxon>
        <taxon>Pseudomonadota</taxon>
        <taxon>Alphaproteobacteria</taxon>
        <taxon>Hyphomicrobiales</taxon>
        <taxon>Phyllobacteriaceae</taxon>
        <taxon>Aquamicrobium</taxon>
    </lineage>
</organism>
<dbReference type="Pfam" id="PF00294">
    <property type="entry name" value="PfkB"/>
    <property type="match status" value="1"/>
</dbReference>
<evidence type="ECO:0000256" key="1">
    <source>
        <dbReference type="ARBA" id="ARBA00022679"/>
    </source>
</evidence>
<dbReference type="PANTHER" id="PTHR10584:SF166">
    <property type="entry name" value="RIBOKINASE"/>
    <property type="match status" value="1"/>
</dbReference>
<keyword evidence="1" id="KW-0808">Transferase</keyword>
<dbReference type="STRING" id="69279.BG36_05370"/>
<dbReference type="PANTHER" id="PTHR10584">
    <property type="entry name" value="SUGAR KINASE"/>
    <property type="match status" value="1"/>
</dbReference>
<evidence type="ECO:0000256" key="2">
    <source>
        <dbReference type="ARBA" id="ARBA00022777"/>
    </source>
</evidence>
<gene>
    <name evidence="4" type="ORF">BG36_05370</name>
    <name evidence="5" type="ORF">DES43_10784</name>
</gene>
<dbReference type="InterPro" id="IPR029056">
    <property type="entry name" value="Ribokinase-like"/>
</dbReference>
<dbReference type="SUPFAM" id="SSF53613">
    <property type="entry name" value="Ribokinase-like"/>
    <property type="match status" value="1"/>
</dbReference>
<name>A0A011T5B6_9HYPH</name>
<dbReference type="Proteomes" id="UP000019849">
    <property type="component" value="Unassembled WGS sequence"/>
</dbReference>
<accession>A0A011T5B6</accession>
<dbReference type="Gene3D" id="3.40.1190.20">
    <property type="match status" value="1"/>
</dbReference>
<dbReference type="HOGENOM" id="CLU_027634_8_0_5"/>
<evidence type="ECO:0000313" key="6">
    <source>
        <dbReference type="Proteomes" id="UP000019849"/>
    </source>
</evidence>
<dbReference type="PATRIC" id="fig|69279.3.peg.2460"/>
<feature type="domain" description="Carbohydrate kinase PfkB" evidence="3">
    <location>
        <begin position="4"/>
        <end position="299"/>
    </location>
</feature>
<dbReference type="CDD" id="cd01166">
    <property type="entry name" value="KdgK"/>
    <property type="match status" value="1"/>
</dbReference>
<evidence type="ECO:0000313" key="4">
    <source>
        <dbReference type="EMBL" id="EXL06774.1"/>
    </source>
</evidence>
<keyword evidence="2 4" id="KW-0418">Kinase</keyword>
<dbReference type="EMBL" id="JENY01000015">
    <property type="protein sequence ID" value="EXL06774.1"/>
    <property type="molecule type" value="Genomic_DNA"/>
</dbReference>
<reference evidence="5 7" key="2">
    <citation type="submission" date="2019-03" db="EMBL/GenBank/DDBJ databases">
        <title>Genomic Encyclopedia of Type Strains, Phase IV (KMG-IV): sequencing the most valuable type-strain genomes for metagenomic binning, comparative biology and taxonomic classification.</title>
        <authorList>
            <person name="Goeker M."/>
        </authorList>
    </citation>
    <scope>NUCLEOTIDE SEQUENCE [LARGE SCALE GENOMIC DNA]</scope>
    <source>
        <strain evidence="5 7">DSM 11603</strain>
    </source>
</reference>